<proteinExistence type="predicted"/>
<comment type="caution">
    <text evidence="2">The sequence shown here is derived from an EMBL/GenBank/DDBJ whole genome shotgun (WGS) entry which is preliminary data.</text>
</comment>
<evidence type="ECO:0000313" key="2">
    <source>
        <dbReference type="EMBL" id="MFC1851318.1"/>
    </source>
</evidence>
<accession>A0ABV6YYN9</accession>
<evidence type="ECO:0000313" key="3">
    <source>
        <dbReference type="Proteomes" id="UP001594351"/>
    </source>
</evidence>
<dbReference type="EMBL" id="JBHPBY010000177">
    <property type="protein sequence ID" value="MFC1851318.1"/>
    <property type="molecule type" value="Genomic_DNA"/>
</dbReference>
<organism evidence="2 3">
    <name type="scientific">candidate division CSSED10-310 bacterium</name>
    <dbReference type="NCBI Taxonomy" id="2855610"/>
    <lineage>
        <taxon>Bacteria</taxon>
        <taxon>Bacteria division CSSED10-310</taxon>
    </lineage>
</organism>
<protein>
    <submittedName>
        <fullName evidence="2">Uncharacterized protein</fullName>
    </submittedName>
</protein>
<feature type="region of interest" description="Disordered" evidence="1">
    <location>
        <begin position="14"/>
        <end position="33"/>
    </location>
</feature>
<reference evidence="2 3" key="1">
    <citation type="submission" date="2024-09" db="EMBL/GenBank/DDBJ databases">
        <title>Laminarin stimulates single cell rates of sulfate reduction while oxygen inhibits transcriptomic activity in coastal marine sediment.</title>
        <authorList>
            <person name="Lindsay M."/>
            <person name="Orcutt B."/>
            <person name="Emerson D."/>
            <person name="Stepanauskas R."/>
            <person name="D'Angelo T."/>
        </authorList>
    </citation>
    <scope>NUCLEOTIDE SEQUENCE [LARGE SCALE GENOMIC DNA]</scope>
    <source>
        <strain evidence="2">SAG AM-311-K15</strain>
    </source>
</reference>
<name>A0ABV6YYN9_UNCC1</name>
<sequence length="85" mass="9539">MSFGVAGWERIKGPPEHITTKLGEGGGDTTYSRPCVSLQPPRRFIVAVFCPGTLNIRTGKMKNKKSHATKWREFVVPQHPYRENG</sequence>
<evidence type="ECO:0000256" key="1">
    <source>
        <dbReference type="SAM" id="MobiDB-lite"/>
    </source>
</evidence>
<gene>
    <name evidence="2" type="ORF">ACFL27_14065</name>
</gene>
<keyword evidence="3" id="KW-1185">Reference proteome</keyword>
<dbReference type="Proteomes" id="UP001594351">
    <property type="component" value="Unassembled WGS sequence"/>
</dbReference>